<dbReference type="CDD" id="cd07067">
    <property type="entry name" value="HP_PGM_like"/>
    <property type="match status" value="1"/>
</dbReference>
<dbReference type="GO" id="GO:0005737">
    <property type="term" value="C:cytoplasm"/>
    <property type="evidence" value="ECO:0007669"/>
    <property type="project" value="InterPro"/>
</dbReference>
<dbReference type="InterPro" id="IPR029033">
    <property type="entry name" value="His_PPase_superfam"/>
</dbReference>
<evidence type="ECO:0000313" key="1">
    <source>
        <dbReference type="EMBL" id="SDL45944.1"/>
    </source>
</evidence>
<dbReference type="NCBIfam" id="TIGR00249">
    <property type="entry name" value="sixA"/>
    <property type="match status" value="1"/>
</dbReference>
<dbReference type="OrthoDB" id="280692at2"/>
<reference evidence="2" key="1">
    <citation type="submission" date="2016-10" db="EMBL/GenBank/DDBJ databases">
        <authorList>
            <person name="Varghese N."/>
            <person name="Submissions S."/>
        </authorList>
    </citation>
    <scope>NUCLEOTIDE SEQUENCE [LARGE SCALE GENOMIC DNA]</scope>
    <source>
        <strain evidence="2">AAP</strain>
    </source>
</reference>
<dbReference type="Proteomes" id="UP000199107">
    <property type="component" value="Unassembled WGS sequence"/>
</dbReference>
<dbReference type="SMART" id="SM00855">
    <property type="entry name" value="PGAM"/>
    <property type="match status" value="1"/>
</dbReference>
<proteinExistence type="predicted"/>
<protein>
    <submittedName>
        <fullName evidence="1">Phosphohistidine phosphatase, SixA</fullName>
    </submittedName>
</protein>
<dbReference type="GO" id="GO:0101006">
    <property type="term" value="F:protein histidine phosphatase activity"/>
    <property type="evidence" value="ECO:0007669"/>
    <property type="project" value="InterPro"/>
</dbReference>
<organism evidence="1 2">
    <name type="scientific">Franzmannia pantelleriensis</name>
    <dbReference type="NCBI Taxonomy" id="48727"/>
    <lineage>
        <taxon>Bacteria</taxon>
        <taxon>Pseudomonadati</taxon>
        <taxon>Pseudomonadota</taxon>
        <taxon>Gammaproteobacteria</taxon>
        <taxon>Oceanospirillales</taxon>
        <taxon>Halomonadaceae</taxon>
        <taxon>Franzmannia</taxon>
    </lineage>
</organism>
<dbReference type="Gene3D" id="3.40.50.1240">
    <property type="entry name" value="Phosphoglycerate mutase-like"/>
    <property type="match status" value="1"/>
</dbReference>
<dbReference type="EMBL" id="FNGH01000004">
    <property type="protein sequence ID" value="SDL45944.1"/>
    <property type="molecule type" value="Genomic_DNA"/>
</dbReference>
<dbReference type="RefSeq" id="WP_089657834.1">
    <property type="nucleotide sequence ID" value="NZ_FNGH01000004.1"/>
</dbReference>
<dbReference type="SUPFAM" id="SSF53254">
    <property type="entry name" value="Phosphoglycerate mutase-like"/>
    <property type="match status" value="1"/>
</dbReference>
<dbReference type="Pfam" id="PF00300">
    <property type="entry name" value="His_Phos_1"/>
    <property type="match status" value="1"/>
</dbReference>
<accession>A0A1G9K956</accession>
<sequence length="161" mass="16934">MATERLWIMRHGEAGHGVPDAARRLTSRGEAEVQRMAAWLAEELSDAERLALRIVASPFTRAQQSAALVAETLGGELDTLDGITPDDAPMPVIDWLQANAGRPLLLVSHMPLVGDLTTCLVEGPRGRGLGFATAAVASLEADVWAAGCATLRGLTTPGELG</sequence>
<dbReference type="InterPro" id="IPR013078">
    <property type="entry name" value="His_Pase_superF_clade-1"/>
</dbReference>
<dbReference type="InterPro" id="IPR004449">
    <property type="entry name" value="SixA"/>
</dbReference>
<evidence type="ECO:0000313" key="2">
    <source>
        <dbReference type="Proteomes" id="UP000199107"/>
    </source>
</evidence>
<gene>
    <name evidence="1" type="ORF">SAMN05192555_104272</name>
</gene>
<name>A0A1G9K956_9GAMM</name>
<dbReference type="AlphaFoldDB" id="A0A1G9K956"/>
<keyword evidence="2" id="KW-1185">Reference proteome</keyword>
<dbReference type="STRING" id="48727.SAMN05192555_104272"/>